<dbReference type="InterPro" id="IPR011059">
    <property type="entry name" value="Metal-dep_hydrolase_composite"/>
</dbReference>
<sequence length="475" mass="50099">MNSPLPSILLCLITALFGCAFGPPPTVTEAELDASHLLIRNASLLITVDPALGEGPLGIVEGGDVLLEGGRIAAVGRGLEGGGLATLEAAGKIVMPGFVDTHDHLWQSLIRGCASDRDLYGWLETCVYPMGRIRLSEADAYAAVRLATLGLIGTGVTTVLDWSHAFNPDFVKGNLGALRDSGLRFVFAYWLAPPWGEGCGEAERIRKGLLGHRPAAGFQVATHPTLANLGQLKEAVRCAEELHVPLNVHLGESPKDPQQRQIQALELSGALDGQMLADHAIHLTDREVELLARHRVAVAHNPLSNMRLASGIMRLPEMHGVGLRIGLGLDGGTGDGPDMFAVMKAAVGLQRARLQSASGYPGIADVLRMATLGGAEALGLDKITGSLTPGKRADLIILDPGGANFAPRWDWPSQIVLNGQPANVEYVFVDGRALKSEGKLVEGQEKNAVQAAEAAARRVRAALGDRGVRPLAGGE</sequence>
<reference evidence="5 6" key="1">
    <citation type="submission" date="2022-09" db="EMBL/GenBank/DDBJ databases">
        <authorList>
            <person name="Giprobiosintez L."/>
        </authorList>
    </citation>
    <scope>NUCLEOTIDE SEQUENCE [LARGE SCALE GENOMIC DNA]</scope>
    <source>
        <strain evidence="6">VKPM-B-12549 (GBS-15)</strain>
    </source>
</reference>
<dbReference type="Gene3D" id="3.20.20.140">
    <property type="entry name" value="Metal-dependent hydrolases"/>
    <property type="match status" value="1"/>
</dbReference>
<keyword evidence="6" id="KW-1185">Reference proteome</keyword>
<keyword evidence="2" id="KW-0378">Hydrolase</keyword>
<dbReference type="Proteomes" id="UP001359308">
    <property type="component" value="Chromosome"/>
</dbReference>
<feature type="chain" id="PRO_5046685086" evidence="3">
    <location>
        <begin position="23"/>
        <end position="475"/>
    </location>
</feature>
<evidence type="ECO:0000259" key="4">
    <source>
        <dbReference type="Pfam" id="PF01979"/>
    </source>
</evidence>
<gene>
    <name evidence="5" type="ORF">N4J17_01670</name>
</gene>
<proteinExistence type="inferred from homology"/>
<dbReference type="SUPFAM" id="SSF51556">
    <property type="entry name" value="Metallo-dependent hydrolases"/>
    <property type="match status" value="1"/>
</dbReference>
<feature type="signal peptide" evidence="3">
    <location>
        <begin position="1"/>
        <end position="22"/>
    </location>
</feature>
<evidence type="ECO:0000313" key="5">
    <source>
        <dbReference type="EMBL" id="WWF02349.1"/>
    </source>
</evidence>
<dbReference type="SUPFAM" id="SSF51338">
    <property type="entry name" value="Composite domain of metallo-dependent hydrolases"/>
    <property type="match status" value="2"/>
</dbReference>
<keyword evidence="3" id="KW-0732">Signal</keyword>
<dbReference type="Pfam" id="PF01979">
    <property type="entry name" value="Amidohydro_1"/>
    <property type="match status" value="1"/>
</dbReference>
<evidence type="ECO:0000313" key="6">
    <source>
        <dbReference type="Proteomes" id="UP001359308"/>
    </source>
</evidence>
<organism evidence="5 6">
    <name type="scientific">Methylococcus capsulatus</name>
    <dbReference type="NCBI Taxonomy" id="414"/>
    <lineage>
        <taxon>Bacteria</taxon>
        <taxon>Pseudomonadati</taxon>
        <taxon>Pseudomonadota</taxon>
        <taxon>Gammaproteobacteria</taxon>
        <taxon>Methylococcales</taxon>
        <taxon>Methylococcaceae</taxon>
        <taxon>Methylococcus</taxon>
    </lineage>
</organism>
<dbReference type="InterPro" id="IPR006680">
    <property type="entry name" value="Amidohydro-rel"/>
</dbReference>
<evidence type="ECO:0000256" key="2">
    <source>
        <dbReference type="ARBA" id="ARBA00022801"/>
    </source>
</evidence>
<evidence type="ECO:0000256" key="1">
    <source>
        <dbReference type="ARBA" id="ARBA00006745"/>
    </source>
</evidence>
<comment type="similarity">
    <text evidence="1">Belongs to the metallo-dependent hydrolases superfamily. ATZ/TRZ family.</text>
</comment>
<dbReference type="RefSeq" id="WP_198324039.1">
    <property type="nucleotide sequence ID" value="NZ_CP104311.1"/>
</dbReference>
<dbReference type="PANTHER" id="PTHR43794:SF11">
    <property type="entry name" value="AMIDOHYDROLASE-RELATED DOMAIN-CONTAINING PROTEIN"/>
    <property type="match status" value="1"/>
</dbReference>
<accession>A0ABZ2F6F5</accession>
<feature type="domain" description="Amidohydrolase-related" evidence="4">
    <location>
        <begin position="93"/>
        <end position="433"/>
    </location>
</feature>
<dbReference type="EMBL" id="CP104311">
    <property type="protein sequence ID" value="WWF02349.1"/>
    <property type="molecule type" value="Genomic_DNA"/>
</dbReference>
<dbReference type="InterPro" id="IPR032466">
    <property type="entry name" value="Metal_Hydrolase"/>
</dbReference>
<dbReference type="PANTHER" id="PTHR43794">
    <property type="entry name" value="AMINOHYDROLASE SSNA-RELATED"/>
    <property type="match status" value="1"/>
</dbReference>
<protein>
    <submittedName>
        <fullName evidence="5">Amidohydrolase family protein</fullName>
    </submittedName>
</protein>
<name>A0ABZ2F6F5_METCP</name>
<dbReference type="InterPro" id="IPR050287">
    <property type="entry name" value="MTA/SAH_deaminase"/>
</dbReference>
<dbReference type="Gene3D" id="2.30.40.10">
    <property type="entry name" value="Urease, subunit C, domain 1"/>
    <property type="match status" value="1"/>
</dbReference>
<evidence type="ECO:0000256" key="3">
    <source>
        <dbReference type="SAM" id="SignalP"/>
    </source>
</evidence>